<dbReference type="Pfam" id="PF10334">
    <property type="entry name" value="BRE4"/>
    <property type="match status" value="1"/>
</dbReference>
<feature type="transmembrane region" description="Helical" evidence="6">
    <location>
        <begin position="768"/>
        <end position="786"/>
    </location>
</feature>
<dbReference type="OrthoDB" id="2274698at2759"/>
<feature type="compositionally biased region" description="Basic and acidic residues" evidence="5">
    <location>
        <begin position="584"/>
        <end position="595"/>
    </location>
</feature>
<dbReference type="InterPro" id="IPR018820">
    <property type="entry name" value="BRE4-related_DUF2421"/>
</dbReference>
<feature type="transmembrane region" description="Helical" evidence="6">
    <location>
        <begin position="60"/>
        <end position="79"/>
    </location>
</feature>
<feature type="transmembrane region" description="Helical" evidence="6">
    <location>
        <begin position="236"/>
        <end position="259"/>
    </location>
</feature>
<gene>
    <name evidence="10" type="ORF">MVEN_01396800</name>
</gene>
<dbReference type="GO" id="GO:0016020">
    <property type="term" value="C:membrane"/>
    <property type="evidence" value="ECO:0007669"/>
    <property type="project" value="UniProtKB-SubCell"/>
</dbReference>
<comment type="subcellular location">
    <subcellularLocation>
        <location evidence="1">Membrane</location>
        <topology evidence="1">Multi-pass membrane protein</topology>
    </subcellularLocation>
</comment>
<evidence type="ECO:0000256" key="6">
    <source>
        <dbReference type="SAM" id="Phobius"/>
    </source>
</evidence>
<protein>
    <recommendedName>
        <fullName evidence="12">ER transporter 6TM N-terminal domain-containing protein</fullName>
    </recommendedName>
</protein>
<feature type="transmembrane region" description="Helical" evidence="6">
    <location>
        <begin position="621"/>
        <end position="640"/>
    </location>
</feature>
<feature type="transmembrane region" description="Helical" evidence="6">
    <location>
        <begin position="209"/>
        <end position="229"/>
    </location>
</feature>
<dbReference type="Proteomes" id="UP000620124">
    <property type="component" value="Unassembled WGS sequence"/>
</dbReference>
<evidence type="ECO:0000259" key="9">
    <source>
        <dbReference type="Pfam" id="PF13515"/>
    </source>
</evidence>
<accession>A0A8H6XWC6</accession>
<evidence type="ECO:0000256" key="5">
    <source>
        <dbReference type="SAM" id="MobiDB-lite"/>
    </source>
</evidence>
<name>A0A8H6XWC6_9AGAR</name>
<feature type="transmembrane region" description="Helical" evidence="6">
    <location>
        <begin position="513"/>
        <end position="533"/>
    </location>
</feature>
<dbReference type="PANTHER" id="PTHR37994:SF3">
    <property type="entry name" value="ER TRANSPORTER 6TM N-TERMINAL DOMAIN-CONTAINING PROTEIN"/>
    <property type="match status" value="1"/>
</dbReference>
<keyword evidence="2 6" id="KW-0812">Transmembrane</keyword>
<comment type="caution">
    <text evidence="10">The sequence shown here is derived from an EMBL/GenBank/DDBJ whole genome shotgun (WGS) entry which is preliminary data.</text>
</comment>
<feature type="transmembrane region" description="Helical" evidence="6">
    <location>
        <begin position="729"/>
        <end position="748"/>
    </location>
</feature>
<feature type="region of interest" description="Disordered" evidence="5">
    <location>
        <begin position="569"/>
        <end position="599"/>
    </location>
</feature>
<dbReference type="EMBL" id="JACAZI010000011">
    <property type="protein sequence ID" value="KAF7348773.1"/>
    <property type="molecule type" value="Genomic_DNA"/>
</dbReference>
<evidence type="ECO:0008006" key="12">
    <source>
        <dbReference type="Google" id="ProtNLM"/>
    </source>
</evidence>
<evidence type="ECO:0000259" key="7">
    <source>
        <dbReference type="Pfam" id="PF10334"/>
    </source>
</evidence>
<proteinExistence type="predicted"/>
<dbReference type="InterPro" id="IPR049453">
    <property type="entry name" value="Memb_transporter_dom"/>
</dbReference>
<evidence type="ECO:0000259" key="8">
    <source>
        <dbReference type="Pfam" id="PF10337"/>
    </source>
</evidence>
<feature type="domain" description="Putative ER transporter 6TM N-terminal" evidence="8">
    <location>
        <begin position="59"/>
        <end position="351"/>
    </location>
</feature>
<feature type="transmembrane region" description="Helical" evidence="6">
    <location>
        <begin position="706"/>
        <end position="724"/>
    </location>
</feature>
<organism evidence="10 11">
    <name type="scientific">Mycena venus</name>
    <dbReference type="NCBI Taxonomy" id="2733690"/>
    <lineage>
        <taxon>Eukaryota</taxon>
        <taxon>Fungi</taxon>
        <taxon>Dikarya</taxon>
        <taxon>Basidiomycota</taxon>
        <taxon>Agaricomycotina</taxon>
        <taxon>Agaricomycetes</taxon>
        <taxon>Agaricomycetidae</taxon>
        <taxon>Agaricales</taxon>
        <taxon>Marasmiineae</taxon>
        <taxon>Mycenaceae</taxon>
        <taxon>Mycena</taxon>
    </lineage>
</organism>
<evidence type="ECO:0000256" key="1">
    <source>
        <dbReference type="ARBA" id="ARBA00004141"/>
    </source>
</evidence>
<evidence type="ECO:0000256" key="3">
    <source>
        <dbReference type="ARBA" id="ARBA00022989"/>
    </source>
</evidence>
<keyword evidence="4 6" id="KW-0472">Membrane</keyword>
<feature type="transmembrane region" description="Helical" evidence="6">
    <location>
        <begin position="674"/>
        <end position="694"/>
    </location>
</feature>
<feature type="domain" description="DUF2421" evidence="7">
    <location>
        <begin position="787"/>
        <end position="949"/>
    </location>
</feature>
<feature type="transmembrane region" description="Helical" evidence="6">
    <location>
        <begin position="184"/>
        <end position="203"/>
    </location>
</feature>
<evidence type="ECO:0000256" key="4">
    <source>
        <dbReference type="ARBA" id="ARBA00023136"/>
    </source>
</evidence>
<feature type="transmembrane region" description="Helical" evidence="6">
    <location>
        <begin position="111"/>
        <end position="131"/>
    </location>
</feature>
<dbReference type="Pfam" id="PF10337">
    <property type="entry name" value="ArAE_2_N"/>
    <property type="match status" value="1"/>
</dbReference>
<evidence type="ECO:0000313" key="11">
    <source>
        <dbReference type="Proteomes" id="UP000620124"/>
    </source>
</evidence>
<keyword evidence="3 6" id="KW-1133">Transmembrane helix</keyword>
<reference evidence="10" key="1">
    <citation type="submission" date="2020-05" db="EMBL/GenBank/DDBJ databases">
        <title>Mycena genomes resolve the evolution of fungal bioluminescence.</title>
        <authorList>
            <person name="Tsai I.J."/>
        </authorList>
    </citation>
    <scope>NUCLEOTIDE SEQUENCE</scope>
    <source>
        <strain evidence="10">CCC161011</strain>
    </source>
</reference>
<evidence type="ECO:0000313" key="10">
    <source>
        <dbReference type="EMBL" id="KAF7348773.1"/>
    </source>
</evidence>
<feature type="domain" description="Integral membrane bound transporter" evidence="9">
    <location>
        <begin position="635"/>
        <end position="781"/>
    </location>
</feature>
<feature type="region of interest" description="Disordered" evidence="5">
    <location>
        <begin position="1"/>
        <end position="37"/>
    </location>
</feature>
<dbReference type="Pfam" id="PF13515">
    <property type="entry name" value="FUSC_2"/>
    <property type="match status" value="1"/>
</dbReference>
<dbReference type="InterPro" id="IPR018823">
    <property type="entry name" value="ArAE_2_N"/>
</dbReference>
<dbReference type="PANTHER" id="PTHR37994">
    <property type="entry name" value="ARAE_2_N DOMAIN-CONTAINING PROTEIN-RELATED"/>
    <property type="match status" value="1"/>
</dbReference>
<dbReference type="AlphaFoldDB" id="A0A8H6XWC6"/>
<keyword evidence="11" id="KW-1185">Reference proteome</keyword>
<evidence type="ECO:0000256" key="2">
    <source>
        <dbReference type="ARBA" id="ARBA00022692"/>
    </source>
</evidence>
<feature type="compositionally biased region" description="Polar residues" evidence="5">
    <location>
        <begin position="8"/>
        <end position="19"/>
    </location>
</feature>
<sequence>MAAREPKTSSTEDSSSTLRPETVTEEKPSRSRVPTPAATSHTLLSSLPPWVSGPLHSPRAWKVLLRCWVACLASYIILLPNASLRTIGVTGFFALLTSLLLPPYLPVQLTIFMLSTLCAGLLSGWGIGIGAMRAANAVRNQALIQAAGQQIQASIKTNPVFQANPAIAQTTAVFSGLFLDVRSTAMYGAFLGVGAFIFGTMRAYAPKLIFMSIFGTIALDVFCAVGPLFPSKRYTLLNSMGISVGCYMAIVIVTTLLIFPETMSHAAMDTVSGQLGRLVQLIQIQDTVLEARSEELTRDSPLIRKFRALRAQLIGTQQQLAATSGFLSLEFTYGRWSGDDVRSLGGTLRYAYYSWGLLNFDRLLGTACVAPASPALTAGSTTAPGSVVTRDTYLLRQIHTRNAAREAAHGVRPEDMLPILNAATADLRSASTAALTAVRAIVDLVNTTRWRRGTPARETACAETLDASAAQLRAALAGFDAVGQGALLAPFLPVLRDATPDETHADPPLRALFVAYMFAADALGIARATLVLVDTARALCDKRMKSRLWAPTGLRSLWSVLVRRGDKTDGTFGEDTSAPVKPTPETRNHRRDPDSRPPTNALQRIMNGVHKVYRWAGTAEAVFIFKYVFISLALWLPAVFKHSAHFYYVEKGIWALIMAQTTLNIYAADQIFNYVTRLLGTLVGLGIGLLAWYAGNGKGDGNTYGSAVAVGVFIIPLLFVRIFAPERFLAGNVLCCTTFALVVGYSWIDGHAVQFASPGIGWSVAWKRWALVMAGSLASFILMMFPPKSGRKAVRQRNAASIAVLGENYAFLISTWISSKSKPDSTQELTENATPAPWTADFRSRLMELAEEMSAIRMLTDLAKWEGSIRGKWPAKEYARLLDVQVDMIGSLAQLAGALSHLENDWRNTFVHSSKVLNPNFISDVMAAFSLVSQSLRTGEPLHYVLPANKQEDIEAIKSPGYMYYASGMIAVYQLLVSLDELHAITKELCGEVPLEGFARWREEYEGEGTRVV</sequence>
<feature type="transmembrane region" description="Helical" evidence="6">
    <location>
        <begin position="646"/>
        <end position="667"/>
    </location>
</feature>